<gene>
    <name evidence="1" type="ORF">GGD55_006130</name>
</gene>
<sequence>MGRSRTHSPHLNRIVIYAALSSAAFGSPFDEPAFQYIENSVVDEHEHGQDDDAGK</sequence>
<organism evidence="1 2">
    <name type="scientific">Rhizobium giardinii</name>
    <dbReference type="NCBI Taxonomy" id="56731"/>
    <lineage>
        <taxon>Bacteria</taxon>
        <taxon>Pseudomonadati</taxon>
        <taxon>Pseudomonadota</taxon>
        <taxon>Alphaproteobacteria</taxon>
        <taxon>Hyphomicrobiales</taxon>
        <taxon>Rhizobiaceae</taxon>
        <taxon>Rhizobium/Agrobacterium group</taxon>
        <taxon>Rhizobium</taxon>
    </lineage>
</organism>
<dbReference type="AlphaFoldDB" id="A0A7W8UHE2"/>
<evidence type="ECO:0000313" key="1">
    <source>
        <dbReference type="EMBL" id="MBB5539380.1"/>
    </source>
</evidence>
<name>A0A7W8UHE2_9HYPH</name>
<dbReference type="EMBL" id="JACHBK010000020">
    <property type="protein sequence ID" value="MBB5539380.1"/>
    <property type="molecule type" value="Genomic_DNA"/>
</dbReference>
<protein>
    <submittedName>
        <fullName evidence="1">Uncharacterized protein</fullName>
    </submittedName>
</protein>
<dbReference type="RefSeq" id="WP_018327207.1">
    <property type="nucleotide sequence ID" value="NZ_JACHBK010000020.1"/>
</dbReference>
<reference evidence="1 2" key="1">
    <citation type="submission" date="2020-08" db="EMBL/GenBank/DDBJ databases">
        <title>Genomic Encyclopedia of Type Strains, Phase IV (KMG-V): Genome sequencing to study the core and pangenomes of soil and plant-associated prokaryotes.</title>
        <authorList>
            <person name="Whitman W."/>
        </authorList>
    </citation>
    <scope>NUCLEOTIDE SEQUENCE [LARGE SCALE GENOMIC DNA]</scope>
    <source>
        <strain evidence="1 2">SEMIA 4084</strain>
    </source>
</reference>
<proteinExistence type="predicted"/>
<keyword evidence="2" id="KW-1185">Reference proteome</keyword>
<dbReference type="Proteomes" id="UP000585507">
    <property type="component" value="Unassembled WGS sequence"/>
</dbReference>
<accession>A0A7W8UHE2</accession>
<comment type="caution">
    <text evidence="1">The sequence shown here is derived from an EMBL/GenBank/DDBJ whole genome shotgun (WGS) entry which is preliminary data.</text>
</comment>
<evidence type="ECO:0000313" key="2">
    <source>
        <dbReference type="Proteomes" id="UP000585507"/>
    </source>
</evidence>